<evidence type="ECO:0000256" key="1">
    <source>
        <dbReference type="ARBA" id="ARBA00003814"/>
    </source>
</evidence>
<dbReference type="EMBL" id="JADOUF010000001">
    <property type="protein sequence ID" value="MBG6140121.1"/>
    <property type="molecule type" value="Genomic_DNA"/>
</dbReference>
<evidence type="ECO:0000256" key="2">
    <source>
        <dbReference type="SAM" id="MobiDB-lite"/>
    </source>
</evidence>
<evidence type="ECO:0000313" key="5">
    <source>
        <dbReference type="Proteomes" id="UP000622552"/>
    </source>
</evidence>
<dbReference type="AlphaFoldDB" id="A0A8J7KND0"/>
<dbReference type="SUPFAM" id="SSF51391">
    <property type="entry name" value="Thiamin phosphate synthase"/>
    <property type="match status" value="1"/>
</dbReference>
<dbReference type="RefSeq" id="WP_197006697.1">
    <property type="nucleotide sequence ID" value="NZ_BONS01000006.1"/>
</dbReference>
<gene>
    <name evidence="4" type="ORF">IW245_006315</name>
</gene>
<keyword evidence="5" id="KW-1185">Reference proteome</keyword>
<dbReference type="Gene3D" id="3.20.20.70">
    <property type="entry name" value="Aldolase class I"/>
    <property type="match status" value="1"/>
</dbReference>
<dbReference type="CDD" id="cd00564">
    <property type="entry name" value="TMP_TenI"/>
    <property type="match status" value="1"/>
</dbReference>
<evidence type="ECO:0000313" key="4">
    <source>
        <dbReference type="EMBL" id="MBG6140121.1"/>
    </source>
</evidence>
<evidence type="ECO:0000259" key="3">
    <source>
        <dbReference type="Pfam" id="PF02581"/>
    </source>
</evidence>
<accession>A0A8J7KND0</accession>
<protein>
    <submittedName>
        <fullName evidence="4">Thiamine-phosphate pyrophosphorylase</fullName>
        <ecNumber evidence="4">2.5.1.3</ecNumber>
    </submittedName>
</protein>
<keyword evidence="4" id="KW-0808">Transferase</keyword>
<dbReference type="Proteomes" id="UP000622552">
    <property type="component" value="Unassembled WGS sequence"/>
</dbReference>
<comment type="caution">
    <text evidence="4">The sequence shown here is derived from an EMBL/GenBank/DDBJ whole genome shotgun (WGS) entry which is preliminary data.</text>
</comment>
<organism evidence="4 5">
    <name type="scientific">Longispora fulva</name>
    <dbReference type="NCBI Taxonomy" id="619741"/>
    <lineage>
        <taxon>Bacteria</taxon>
        <taxon>Bacillati</taxon>
        <taxon>Actinomycetota</taxon>
        <taxon>Actinomycetes</taxon>
        <taxon>Micromonosporales</taxon>
        <taxon>Micromonosporaceae</taxon>
        <taxon>Longispora</taxon>
    </lineage>
</organism>
<proteinExistence type="predicted"/>
<feature type="region of interest" description="Disordered" evidence="2">
    <location>
        <begin position="159"/>
        <end position="179"/>
    </location>
</feature>
<name>A0A8J7KND0_9ACTN</name>
<dbReference type="InterPro" id="IPR022998">
    <property type="entry name" value="ThiamineP_synth_TenI"/>
</dbReference>
<sequence length="179" mass="18461">MSDRLIVVLETPDLELARVVIGAGATLLAGTFFDLEFDWRVEEFGGRVLTLGPAATPVHGRRDMLWRCHGLDELPTAADAEFVSLSPIFETATKPGYGPPLGVDVLGRAGRPVYALGGVDGPARAAECVAAGAYGVAVLGAVSRSSDPARAVRNLLTAVGTPPASGPVEPGPVPQGGHR</sequence>
<dbReference type="Pfam" id="PF02581">
    <property type="entry name" value="TMP-TENI"/>
    <property type="match status" value="1"/>
</dbReference>
<dbReference type="GO" id="GO:0004789">
    <property type="term" value="F:thiamine-phosphate diphosphorylase activity"/>
    <property type="evidence" value="ECO:0007669"/>
    <property type="project" value="UniProtKB-EC"/>
</dbReference>
<comment type="function">
    <text evidence="1">Condenses 4-methyl-5-(beta-hydroxyethyl)thiazole monophosphate (THZ-P) and 2-methyl-4-amino-5-hydroxymethyl pyrimidine pyrophosphate (HMP-PP) to form thiamine monophosphate (TMP).</text>
</comment>
<dbReference type="EC" id="2.5.1.3" evidence="4"/>
<reference evidence="4" key="1">
    <citation type="submission" date="2020-11" db="EMBL/GenBank/DDBJ databases">
        <title>Sequencing the genomes of 1000 actinobacteria strains.</title>
        <authorList>
            <person name="Klenk H.-P."/>
        </authorList>
    </citation>
    <scope>NUCLEOTIDE SEQUENCE</scope>
    <source>
        <strain evidence="4">DSM 45356</strain>
    </source>
</reference>
<dbReference type="InterPro" id="IPR036206">
    <property type="entry name" value="ThiamineP_synth_sf"/>
</dbReference>
<dbReference type="GO" id="GO:0009228">
    <property type="term" value="P:thiamine biosynthetic process"/>
    <property type="evidence" value="ECO:0007669"/>
    <property type="project" value="UniProtKB-KW"/>
</dbReference>
<feature type="domain" description="Thiamine phosphate synthase/TenI" evidence="3">
    <location>
        <begin position="68"/>
        <end position="142"/>
    </location>
</feature>
<dbReference type="InterPro" id="IPR013785">
    <property type="entry name" value="Aldolase_TIM"/>
</dbReference>